<reference evidence="2" key="1">
    <citation type="submission" date="2023-07" db="EMBL/GenBank/DDBJ databases">
        <title>draft genome sequence of fig (Ficus carica).</title>
        <authorList>
            <person name="Takahashi T."/>
            <person name="Nishimura K."/>
        </authorList>
    </citation>
    <scope>NUCLEOTIDE SEQUENCE</scope>
</reference>
<dbReference type="EMBL" id="BTGU01000028">
    <property type="protein sequence ID" value="GMN48310.1"/>
    <property type="molecule type" value="Genomic_DNA"/>
</dbReference>
<keyword evidence="3" id="KW-1185">Reference proteome</keyword>
<accession>A0AA88D8C8</accession>
<name>A0AA88D8C8_FICCA</name>
<evidence type="ECO:0000256" key="1">
    <source>
        <dbReference type="SAM" id="MobiDB-lite"/>
    </source>
</evidence>
<comment type="caution">
    <text evidence="2">The sequence shown here is derived from an EMBL/GenBank/DDBJ whole genome shotgun (WGS) entry which is preliminary data.</text>
</comment>
<evidence type="ECO:0000313" key="2">
    <source>
        <dbReference type="EMBL" id="GMN48310.1"/>
    </source>
</evidence>
<protein>
    <submittedName>
        <fullName evidence="2">Uncharacterized protein</fullName>
    </submittedName>
</protein>
<dbReference type="AlphaFoldDB" id="A0AA88D8C8"/>
<feature type="region of interest" description="Disordered" evidence="1">
    <location>
        <begin position="1"/>
        <end position="69"/>
    </location>
</feature>
<feature type="compositionally biased region" description="Polar residues" evidence="1">
    <location>
        <begin position="41"/>
        <end position="50"/>
    </location>
</feature>
<sequence length="121" mass="12426">MSDHLSDSENDNLSGDVDITGSSSSIVSSSSDTTGEVAEQGTRTPDNLSGISDIPSPDRPATPTSQVREGAALLEEILQMGPATRPDQEFLKELNGAAQAQPAPVVDLTAGDDAASERTAS</sequence>
<feature type="region of interest" description="Disordered" evidence="1">
    <location>
        <begin position="84"/>
        <end position="121"/>
    </location>
</feature>
<gene>
    <name evidence="2" type="ORF">TIFTF001_017481</name>
</gene>
<organism evidence="2 3">
    <name type="scientific">Ficus carica</name>
    <name type="common">Common fig</name>
    <dbReference type="NCBI Taxonomy" id="3494"/>
    <lineage>
        <taxon>Eukaryota</taxon>
        <taxon>Viridiplantae</taxon>
        <taxon>Streptophyta</taxon>
        <taxon>Embryophyta</taxon>
        <taxon>Tracheophyta</taxon>
        <taxon>Spermatophyta</taxon>
        <taxon>Magnoliopsida</taxon>
        <taxon>eudicotyledons</taxon>
        <taxon>Gunneridae</taxon>
        <taxon>Pentapetalae</taxon>
        <taxon>rosids</taxon>
        <taxon>fabids</taxon>
        <taxon>Rosales</taxon>
        <taxon>Moraceae</taxon>
        <taxon>Ficeae</taxon>
        <taxon>Ficus</taxon>
    </lineage>
</organism>
<feature type="compositionally biased region" description="Low complexity" evidence="1">
    <location>
        <begin position="14"/>
        <end position="35"/>
    </location>
</feature>
<evidence type="ECO:0000313" key="3">
    <source>
        <dbReference type="Proteomes" id="UP001187192"/>
    </source>
</evidence>
<proteinExistence type="predicted"/>
<dbReference type="Proteomes" id="UP001187192">
    <property type="component" value="Unassembled WGS sequence"/>
</dbReference>